<evidence type="ECO:0000256" key="8">
    <source>
        <dbReference type="ARBA" id="ARBA00023180"/>
    </source>
</evidence>
<dbReference type="Pfam" id="PF08016">
    <property type="entry name" value="PKD_channel"/>
    <property type="match status" value="1"/>
</dbReference>
<dbReference type="Pfam" id="PF20519">
    <property type="entry name" value="Polycystin_dom"/>
    <property type="match status" value="1"/>
</dbReference>
<feature type="transmembrane region" description="Helical" evidence="10">
    <location>
        <begin position="1786"/>
        <end position="1809"/>
    </location>
</feature>
<dbReference type="Gene3D" id="2.60.60.20">
    <property type="entry name" value="PLAT/LH2 domain"/>
    <property type="match status" value="1"/>
</dbReference>
<evidence type="ECO:0000259" key="11">
    <source>
        <dbReference type="PROSITE" id="PS50095"/>
    </source>
</evidence>
<comment type="caution">
    <text evidence="9">Lacks conserved residue(s) required for the propagation of feature annotation.</text>
</comment>
<dbReference type="InterPro" id="IPR036392">
    <property type="entry name" value="PLAT/LH2_dom_sf"/>
</dbReference>
<feature type="transmembrane region" description="Helical" evidence="10">
    <location>
        <begin position="1635"/>
        <end position="1657"/>
    </location>
</feature>
<dbReference type="GO" id="GO:0050982">
    <property type="term" value="P:detection of mechanical stimulus"/>
    <property type="evidence" value="ECO:0007669"/>
    <property type="project" value="TreeGrafter"/>
</dbReference>
<feature type="transmembrane region" description="Helical" evidence="10">
    <location>
        <begin position="1743"/>
        <end position="1766"/>
    </location>
</feature>
<keyword evidence="6 10" id="KW-0472">Membrane</keyword>
<evidence type="ECO:0000256" key="2">
    <source>
        <dbReference type="ARBA" id="ARBA00007200"/>
    </source>
</evidence>
<evidence type="ECO:0000256" key="9">
    <source>
        <dbReference type="PROSITE-ProRule" id="PRU00152"/>
    </source>
</evidence>
<dbReference type="InterPro" id="IPR002859">
    <property type="entry name" value="PKD/REJ-like"/>
</dbReference>
<dbReference type="InterPro" id="IPR046791">
    <property type="entry name" value="Polycystin_dom"/>
</dbReference>
<organism evidence="12 13">
    <name type="scientific">Adineta steineri</name>
    <dbReference type="NCBI Taxonomy" id="433720"/>
    <lineage>
        <taxon>Eukaryota</taxon>
        <taxon>Metazoa</taxon>
        <taxon>Spiralia</taxon>
        <taxon>Gnathifera</taxon>
        <taxon>Rotifera</taxon>
        <taxon>Eurotatoria</taxon>
        <taxon>Bdelloidea</taxon>
        <taxon>Adinetida</taxon>
        <taxon>Adinetidae</taxon>
        <taxon>Adineta</taxon>
    </lineage>
</organism>
<dbReference type="Proteomes" id="UP000663868">
    <property type="component" value="Unassembled WGS sequence"/>
</dbReference>
<keyword evidence="3 10" id="KW-0812">Transmembrane</keyword>
<keyword evidence="5 10" id="KW-1133">Transmembrane helix</keyword>
<dbReference type="SMART" id="SM00308">
    <property type="entry name" value="LH2"/>
    <property type="match status" value="1"/>
</dbReference>
<dbReference type="InterPro" id="IPR003915">
    <property type="entry name" value="PKD_2"/>
</dbReference>
<dbReference type="FunFam" id="2.60.60.20:FF:000022">
    <property type="entry name" value="Uncharacterized protein"/>
    <property type="match status" value="1"/>
</dbReference>
<evidence type="ECO:0000313" key="13">
    <source>
        <dbReference type="Proteomes" id="UP000663868"/>
    </source>
</evidence>
<protein>
    <recommendedName>
        <fullName evidence="11">PLAT domain-containing protein</fullName>
    </recommendedName>
</protein>
<evidence type="ECO:0000313" key="12">
    <source>
        <dbReference type="EMBL" id="CAF3600769.1"/>
    </source>
</evidence>
<feature type="transmembrane region" description="Helical" evidence="10">
    <location>
        <begin position="1431"/>
        <end position="1449"/>
    </location>
</feature>
<evidence type="ECO:0000256" key="5">
    <source>
        <dbReference type="ARBA" id="ARBA00022989"/>
    </source>
</evidence>
<keyword evidence="8" id="KW-0325">Glycoprotein</keyword>
<comment type="similarity">
    <text evidence="2">Belongs to the polycystin family.</text>
</comment>
<evidence type="ECO:0000256" key="7">
    <source>
        <dbReference type="ARBA" id="ARBA00023157"/>
    </source>
</evidence>
<feature type="transmembrane region" description="Helical" evidence="10">
    <location>
        <begin position="7"/>
        <end position="30"/>
    </location>
</feature>
<feature type="transmembrane region" description="Helical" evidence="10">
    <location>
        <begin position="2119"/>
        <end position="2141"/>
    </location>
</feature>
<dbReference type="SUPFAM" id="SSF58113">
    <property type="entry name" value="Apolipoprotein A-I"/>
    <property type="match status" value="1"/>
</dbReference>
<feature type="transmembrane region" description="Helical" evidence="10">
    <location>
        <begin position="2153"/>
        <end position="2174"/>
    </location>
</feature>
<evidence type="ECO:0000256" key="1">
    <source>
        <dbReference type="ARBA" id="ARBA00004141"/>
    </source>
</evidence>
<dbReference type="GO" id="GO:0005509">
    <property type="term" value="F:calcium ion binding"/>
    <property type="evidence" value="ECO:0007669"/>
    <property type="project" value="InterPro"/>
</dbReference>
<dbReference type="InterPro" id="IPR013122">
    <property type="entry name" value="PKD1_2_channel"/>
</dbReference>
<dbReference type="InterPro" id="IPR042060">
    <property type="entry name" value="PLAT_polycystin1"/>
</dbReference>
<evidence type="ECO:0000256" key="4">
    <source>
        <dbReference type="ARBA" id="ARBA00022729"/>
    </source>
</evidence>
<gene>
    <name evidence="12" type="ORF">KXQ929_LOCUS5120</name>
</gene>
<feature type="transmembrane region" description="Helical" evidence="10">
    <location>
        <begin position="2304"/>
        <end position="2329"/>
    </location>
</feature>
<feature type="transmembrane region" description="Helical" evidence="10">
    <location>
        <begin position="1878"/>
        <end position="1897"/>
    </location>
</feature>
<dbReference type="EMBL" id="CAJOBB010000185">
    <property type="protein sequence ID" value="CAF3600769.1"/>
    <property type="molecule type" value="Genomic_DNA"/>
</dbReference>
<feature type="transmembrane region" description="Helical" evidence="10">
    <location>
        <begin position="1682"/>
        <end position="1703"/>
    </location>
</feature>
<dbReference type="GO" id="GO:0016020">
    <property type="term" value="C:membrane"/>
    <property type="evidence" value="ECO:0007669"/>
    <property type="project" value="UniProtKB-SubCell"/>
</dbReference>
<dbReference type="InterPro" id="IPR057774">
    <property type="entry name" value="D8C_UMOD/GP2/OIT3-like"/>
</dbReference>
<dbReference type="SUPFAM" id="SSF49723">
    <property type="entry name" value="Lipase/lipooxygenase domain (PLAT/LH2 domain)"/>
    <property type="match status" value="1"/>
</dbReference>
<dbReference type="Pfam" id="PF02010">
    <property type="entry name" value="REJ"/>
    <property type="match status" value="1"/>
</dbReference>
<keyword evidence="7" id="KW-1015">Disulfide bond</keyword>
<keyword evidence="4" id="KW-0732">Signal</keyword>
<dbReference type="InterPro" id="IPR001024">
    <property type="entry name" value="PLAT/LH2_dom"/>
</dbReference>
<dbReference type="PRINTS" id="PR01433">
    <property type="entry name" value="POLYCYSTIN2"/>
</dbReference>
<dbReference type="InterPro" id="IPR051223">
    <property type="entry name" value="Polycystin"/>
</dbReference>
<feature type="transmembrane region" description="Helical" evidence="10">
    <location>
        <begin position="2206"/>
        <end position="2226"/>
    </location>
</feature>
<dbReference type="PANTHER" id="PTHR10877:SF194">
    <property type="entry name" value="LOCATION OF VULVA DEFECTIVE 1"/>
    <property type="match status" value="1"/>
</dbReference>
<evidence type="ECO:0000256" key="6">
    <source>
        <dbReference type="ARBA" id="ARBA00023136"/>
    </source>
</evidence>
<dbReference type="GO" id="GO:0005262">
    <property type="term" value="F:calcium channel activity"/>
    <property type="evidence" value="ECO:0007669"/>
    <property type="project" value="TreeGrafter"/>
</dbReference>
<feature type="domain" description="PLAT" evidence="11">
    <location>
        <begin position="1474"/>
        <end position="1593"/>
    </location>
</feature>
<dbReference type="Pfam" id="PF23283">
    <property type="entry name" value="D8C_UMOD"/>
    <property type="match status" value="1"/>
</dbReference>
<dbReference type="Pfam" id="PF01477">
    <property type="entry name" value="PLAT"/>
    <property type="match status" value="1"/>
</dbReference>
<feature type="transmembrane region" description="Helical" evidence="10">
    <location>
        <begin position="2246"/>
        <end position="2268"/>
    </location>
</feature>
<sequence length="2413" mass="275092">MVLIDNLSIWIILMIIAQILVTTSSAITVAPQCNNYTLINDTTRNVNVTTSGNCDDSFFGSRAKWFRFVGVGGTQIPTSPVPIYRCNADAPGWYAGQMPTNPNTTTNGTVCFNWDSANCNWNISISVTNCGSYYVYQLSVPPTCNLRYCTEMPAVLIVDTTKAPIQDTTTKAPTTIRIQTTVAPTTTRAIQTSVAPTTTRAIQTTVPPTTTRIQTTVVPITTAIQTTMASITAKIQTTVIPATTAIQTTMAAITAKIQTTLVPITTVIQTSVAPTTTAIQTTVVPIITVIQTTVPPTTTRVQTTVVAATTEIQTTVPPTTTRVQTTVVAATTEIQTTKAPTTTEIRKEQITSMATSTVSTINSTCLLPTVTLIPGALLLSSPLQFRRSQDFYISSTVQFNCNISLSMTTQWTIKNCSLSCSYKIPLDPKIITTLSELYIPSRTLAYGLYQLELTVTMINLPSLPTLSSSVYVRITPSGITANLVQLGTSMITRGDQQDLKLDPGTYSVNPDSDSFDATKWKYEYYCRIYGLYMFPNFQGSLLSIDDPRIDPSNPSCLSNQIGNKTGLKFDGVSLLSKSSVTILAGSLKSTRTYQFMVQMENIQNSSIQATGYVLVKVDDTHPQMIVIGCVISTMCVPNLEFQFVNPTTQVALFAICNGNCTTLESIIWNIYQGSSNSSSNVTQWILFNQTNSYENIWFFGRNTSNFTATNQLFLNNPQIDLWRFEVVYNFTFETSVSSLNFIINQPPYNGSCSMNPLNGTTSTLFTIECPNWYDEDEIKDYSLYMWTTHQTERMMIAFSPVPIFQVHLPAGLLHMMIYIRDSLDCVAQFNMSSISVTTDFDTINDLINNIQNSTTNPFMRILAGGNQNLVGQVIVSVSQQFNKMNNESIDNAVLNGIPATSISISSLESQYSQGNFTSLNDSALIAYKKELNSLANVRDQLIKYMVDLQVFDSNSLKLQSLSLAQLSESTNQLTRTVLMLVSNKCYQLSLALRSMATQIAYEDVQIITTQLIQCATNILSAVNGPLQERTLVLDLDSSRATNFPDDYDTDIESEWSNPNLFANGNDFSWKRIEQGRNTYYQKQLANTISNQTNEIISLLTSTLNIHINIGQNFTINTPSTFMSLETTSIETLSNKQIQQVGNAQINIPEHFNSSISNNSTVMLRSRMEPLAVYGSSKSQLANTNVSTSISLSVVDRNGNEVTIKTNETHPIEIIIPHDLNLIIPLMIIQNVTSINSTFHNQLFSFHYINITNTLPISAHIEIHPLETNISYLFIYKFDQIPQLNTSINQIDGWTVFCPFNLTNESMYTYFIDNQQTFGHQSIIFGLRELNSTEFRDFCINSSIVNPPITDEKFNFTSNYELRIYTSGCYYLAENNQWKSDGLIVGPLTNHYETQCFSSHLTTFVSGFRVLPESINWNYVFANADFMRNKTIYLTIICVCVIYIILILFSRYKDKKDIEKLGVTPLPDNHKADEYFYQIIVFTGQRKYAGTKSKVHFVLCGDSDTTHVRTFADPHRQIFQRGGIDSFIMAVPKSLGLLNCIRIWHDNSGKGSSSSWFLKYIIVRDLQTMEKFHFISRQWFAVEKGDGNIERILPIASEIEKQEFSYVLSKKSYHSISDGHLWFSIFSRPPSTKFTCVQRCTCCFVLLFISMFLNIMYYDLSNEGPTNSISLSFDSFYINPQQIIIGIIVEVFALIPSLLLVQLFRRLRSRRQQLSPLRQALYLMKSNLEIKKENKQKLRRTSPWWCIFIAYGLCILLAGLSIIFIIARGIEFGDDKTQKWLISILSGFFSSIFLTQPLKIIGLAIFFAFFCRKPNDDKEANEYLNDDQFTLDEDEEYLHSIKNKFLFIYRSPIRANRLNQDEIISARDRRLKEVYMWSILREIFIYICFLSLLCIITYSNRHSNAFLQVNHLRKYFLNSDYTKISTISQYWNWLENSFVENIHAQQWYNGDAPRNLSGFINDKSNRLIGWVTMRQLRIKSQSCQYDYSSSNEDKQSYQPGWSNETIETYSLFITESFQYQSSKDLDTYTYVGDHGSYSGSGYVYEFRGRLSDLQSNLSQLHTLGWIDNQTRAVIIELSLYNPNAQLFTSGILLMEILSTGGMYPSARFEPMNFDAFTSTFQLISIFIYMIMILYFIWIEIRLLKKLKWNYFQRFWSCIEIGIIVCSWTSVVIYIWRYKECKRIGKLFKETNGYVYINLQLASYVNDILTYLFAFCCFFGTIKSFRLCRFNQRLNLFINTLRYARKDLISFATMFSMVFISFMCLFYLLFVSRLGACSSLLKTSQMLFEISLMKFNTHELSEAAPFLGPFCFSFYILLVVFICMSMFLTIINHSFRRARENINDNQEMFSYMLNKFQRWIGLKKVTEEERYTLRRLEYFDPIEHFPDKIDQLLDAINRLYMTQISERSTMEKDEF</sequence>
<accession>A0A818N882</accession>
<proteinExistence type="inferred from homology"/>
<name>A0A818N882_9BILA</name>
<comment type="subcellular location">
    <subcellularLocation>
        <location evidence="1">Membrane</location>
        <topology evidence="1">Multi-pass membrane protein</topology>
    </subcellularLocation>
</comment>
<dbReference type="PROSITE" id="PS50095">
    <property type="entry name" value="PLAT"/>
    <property type="match status" value="1"/>
</dbReference>
<dbReference type="PANTHER" id="PTHR10877">
    <property type="entry name" value="POLYCYSTIN FAMILY MEMBER"/>
    <property type="match status" value="1"/>
</dbReference>
<comment type="caution">
    <text evidence="12">The sequence shown here is derived from an EMBL/GenBank/DDBJ whole genome shotgun (WGS) entry which is preliminary data.</text>
</comment>
<evidence type="ECO:0000256" key="10">
    <source>
        <dbReference type="SAM" id="Phobius"/>
    </source>
</evidence>
<evidence type="ECO:0000256" key="3">
    <source>
        <dbReference type="ARBA" id="ARBA00022692"/>
    </source>
</evidence>
<dbReference type="Gene3D" id="1.20.120.20">
    <property type="entry name" value="Apolipoprotein"/>
    <property type="match status" value="1"/>
</dbReference>
<reference evidence="12" key="1">
    <citation type="submission" date="2021-02" db="EMBL/GenBank/DDBJ databases">
        <authorList>
            <person name="Nowell W R."/>
        </authorList>
    </citation>
    <scope>NUCLEOTIDE SEQUENCE</scope>
</reference>
<dbReference type="CDD" id="cd01752">
    <property type="entry name" value="PLAT_polycystin"/>
    <property type="match status" value="1"/>
</dbReference>